<sequence>MASFIQIDTSFISTKVTDRSVAATCTLGSSFQGTGLSTGVFGLLGLSAVMPASLASFPVRDERNERPIQAPGAAVAKGRAQAHALAATGAGAEKQTKKYQHHTMWAFRGLEPWSDPA</sequence>
<dbReference type="RefSeq" id="WP_174248547.1">
    <property type="nucleotide sequence ID" value="NZ_CP032698.1"/>
</dbReference>
<reference evidence="1 2" key="1">
    <citation type="submission" date="2018-10" db="EMBL/GenBank/DDBJ databases">
        <title>Relationship between Morphology and Antimicrobial Activity in Streptomyces.</title>
        <authorList>
            <person name="Kang H.J."/>
            <person name="Kim S.B."/>
        </authorList>
    </citation>
    <scope>NUCLEOTIDE SEQUENCE [LARGE SCALE GENOMIC DNA]</scope>
    <source>
        <strain evidence="1 2">BH38</strain>
    </source>
</reference>
<evidence type="ECO:0000313" key="1">
    <source>
        <dbReference type="EMBL" id="AYG80578.1"/>
    </source>
</evidence>
<dbReference type="KEGG" id="shun:DWB77_02715"/>
<dbReference type="AlphaFoldDB" id="A0A387HIM9"/>
<dbReference type="Proteomes" id="UP000271554">
    <property type="component" value="Chromosome"/>
</dbReference>
<organism evidence="1 2">
    <name type="scientific">Streptomyces hundungensis</name>
    <dbReference type="NCBI Taxonomy" id="1077946"/>
    <lineage>
        <taxon>Bacteria</taxon>
        <taxon>Bacillati</taxon>
        <taxon>Actinomycetota</taxon>
        <taxon>Actinomycetes</taxon>
        <taxon>Kitasatosporales</taxon>
        <taxon>Streptomycetaceae</taxon>
        <taxon>Streptomyces</taxon>
    </lineage>
</organism>
<protein>
    <submittedName>
        <fullName evidence="1">Uncharacterized protein</fullName>
    </submittedName>
</protein>
<gene>
    <name evidence="1" type="ORF">DWB77_02715</name>
</gene>
<proteinExistence type="predicted"/>
<keyword evidence="2" id="KW-1185">Reference proteome</keyword>
<dbReference type="EMBL" id="CP032698">
    <property type="protein sequence ID" value="AYG80578.1"/>
    <property type="molecule type" value="Genomic_DNA"/>
</dbReference>
<name>A0A387HIM9_9ACTN</name>
<evidence type="ECO:0000313" key="2">
    <source>
        <dbReference type="Proteomes" id="UP000271554"/>
    </source>
</evidence>
<accession>A0A387HIM9</accession>